<dbReference type="EMBL" id="FRAS01000007">
    <property type="protein sequence ID" value="SHK90777.1"/>
    <property type="molecule type" value="Genomic_DNA"/>
</dbReference>
<feature type="region of interest" description="Disordered" evidence="1">
    <location>
        <begin position="263"/>
        <end position="282"/>
    </location>
</feature>
<keyword evidence="2" id="KW-0732">Signal</keyword>
<feature type="chain" id="PRO_5013020058" evidence="2">
    <location>
        <begin position="23"/>
        <end position="282"/>
    </location>
</feature>
<evidence type="ECO:0000313" key="4">
    <source>
        <dbReference type="EMBL" id="SHK90777.1"/>
    </source>
</evidence>
<reference evidence="5" key="1">
    <citation type="submission" date="2016-11" db="EMBL/GenBank/DDBJ databases">
        <authorList>
            <person name="Varghese N."/>
            <person name="Submissions S."/>
        </authorList>
    </citation>
    <scope>NUCLEOTIDE SEQUENCE [LARGE SCALE GENOMIC DNA]</scope>
    <source>
        <strain evidence="5">DSM 18569</strain>
    </source>
</reference>
<name>A0A1M6WAP6_9BACT</name>
<evidence type="ECO:0000259" key="3">
    <source>
        <dbReference type="Pfam" id="PF13349"/>
    </source>
</evidence>
<protein>
    <submittedName>
        <fullName evidence="4">Putative adhesin</fullName>
    </submittedName>
</protein>
<feature type="domain" description="DUF4097" evidence="3">
    <location>
        <begin position="124"/>
        <end position="263"/>
    </location>
</feature>
<proteinExistence type="predicted"/>
<dbReference type="InterPro" id="IPR025164">
    <property type="entry name" value="Toastrack_DUF4097"/>
</dbReference>
<evidence type="ECO:0000256" key="1">
    <source>
        <dbReference type="SAM" id="MobiDB-lite"/>
    </source>
</evidence>
<evidence type="ECO:0000313" key="5">
    <source>
        <dbReference type="Proteomes" id="UP000183947"/>
    </source>
</evidence>
<organism evidence="4 5">
    <name type="scientific">Hymenobacter psychrotolerans DSM 18569</name>
    <dbReference type="NCBI Taxonomy" id="1121959"/>
    <lineage>
        <taxon>Bacteria</taxon>
        <taxon>Pseudomonadati</taxon>
        <taxon>Bacteroidota</taxon>
        <taxon>Cytophagia</taxon>
        <taxon>Cytophagales</taxon>
        <taxon>Hymenobacteraceae</taxon>
        <taxon>Hymenobacter</taxon>
    </lineage>
</organism>
<feature type="signal peptide" evidence="2">
    <location>
        <begin position="1"/>
        <end position="22"/>
    </location>
</feature>
<dbReference type="Proteomes" id="UP000183947">
    <property type="component" value="Unassembled WGS sequence"/>
</dbReference>
<dbReference type="OrthoDB" id="876535at2"/>
<dbReference type="Pfam" id="PF13349">
    <property type="entry name" value="DUF4097"/>
    <property type="match status" value="1"/>
</dbReference>
<keyword evidence="5" id="KW-1185">Reference proteome</keyword>
<sequence length="282" mass="28909">MKNLLCLLLLGGSLSCAAQAPAFQTKCDASPTGNQLQKTHCETRDLTLPAPPAGTPLTVDARLNGGITVRVWSGTSVRVRAWVQGYSGTLADARALAQAVQISSGANTLRAARANGSMEGWSVSYEVFVPAQTSLTLTATNGGIRIENVQGTIVFETTNGAVDLAGVGGDVRGKTTNGALTLTLTGSTWSGTGLDAKTTNGSVTCQLPASYAGILVARTTHGRVKASLAPEVRKLLQARSLTATLGKGGPQIRVSTVNGSIAVNQEGGGKKAGPEPEPEPEE</sequence>
<dbReference type="AlphaFoldDB" id="A0A1M6WAP6"/>
<dbReference type="STRING" id="1121959.SAMN02746009_01795"/>
<dbReference type="RefSeq" id="WP_073283404.1">
    <property type="nucleotide sequence ID" value="NZ_FRAS01000007.1"/>
</dbReference>
<accession>A0A1M6WAP6</accession>
<dbReference type="PROSITE" id="PS51257">
    <property type="entry name" value="PROKAR_LIPOPROTEIN"/>
    <property type="match status" value="1"/>
</dbReference>
<evidence type="ECO:0000256" key="2">
    <source>
        <dbReference type="SAM" id="SignalP"/>
    </source>
</evidence>
<gene>
    <name evidence="4" type="ORF">SAMN02746009_01795</name>
</gene>